<dbReference type="OrthoDB" id="437987at2759"/>
<name>A0A812MX61_9DINO</name>
<dbReference type="EMBL" id="CAJNDS010001631">
    <property type="protein sequence ID" value="CAE7268368.1"/>
    <property type="molecule type" value="Genomic_DNA"/>
</dbReference>
<keyword evidence="1" id="KW-0732">Signal</keyword>
<keyword evidence="3" id="KW-1185">Reference proteome</keyword>
<organism evidence="2 3">
    <name type="scientific">Symbiodinium natans</name>
    <dbReference type="NCBI Taxonomy" id="878477"/>
    <lineage>
        <taxon>Eukaryota</taxon>
        <taxon>Sar</taxon>
        <taxon>Alveolata</taxon>
        <taxon>Dinophyceae</taxon>
        <taxon>Suessiales</taxon>
        <taxon>Symbiodiniaceae</taxon>
        <taxon>Symbiodinium</taxon>
    </lineage>
</organism>
<feature type="signal peptide" evidence="1">
    <location>
        <begin position="1"/>
        <end position="15"/>
    </location>
</feature>
<gene>
    <name evidence="2" type="primary">CPK1</name>
    <name evidence="2" type="ORF">SNAT2548_LOCUS14236</name>
</gene>
<feature type="chain" id="PRO_5032697264" evidence="1">
    <location>
        <begin position="16"/>
        <end position="535"/>
    </location>
</feature>
<reference evidence="2" key="1">
    <citation type="submission" date="2021-02" db="EMBL/GenBank/DDBJ databases">
        <authorList>
            <person name="Dougan E. K."/>
            <person name="Rhodes N."/>
            <person name="Thang M."/>
            <person name="Chan C."/>
        </authorList>
    </citation>
    <scope>NUCLEOTIDE SEQUENCE</scope>
</reference>
<dbReference type="Proteomes" id="UP000604046">
    <property type="component" value="Unassembled WGS sequence"/>
</dbReference>
<evidence type="ECO:0000313" key="2">
    <source>
        <dbReference type="EMBL" id="CAE7268368.1"/>
    </source>
</evidence>
<dbReference type="AlphaFoldDB" id="A0A812MX61"/>
<proteinExistence type="predicted"/>
<protein>
    <submittedName>
        <fullName evidence="2">CPK1 protein</fullName>
    </submittedName>
</protein>
<sequence length="535" mass="60165">MLFFLLSGRLPFVAATVKADASEDGASAADCTELFEGYLLAEAEADYIYYLSITCIHDGEVPGNGRVQLCIRGVHTFVRFTDEGCFQHLTWRGRYHSEDHAASYEKKACPLAASGNRNRLGRQLLQWYRAHALGCFGRRIIRHRGCPTFQAPGAHGSVEAALWRSQQYLHPNVWSSDDVPPFSMSDVAQACLVGSPNHFDWRREKLLDWVRLGSCGKVAGSIKLSENSSSCACSELWSVWCRGPSAVRFAHGSTPFSNTAFADETCWCDGGHREEPNWPSWLEASHLCTTFLQLPLLWDGIGFDKDGIMWENKNIRNVRTFYGHVVHVGHYRRAAAHHCDSALRETGDIGAARHGRLVLRALLPTYYRHVYARNVANVIQHGITATTKLDDVFAAEVTEVCRTSSGWLDHMWRYDNLRRGYLLSHDAMSRDMDTCDTSWPCHYARVGEANFAPDDGCLLCDAEHPCFQSRDEEACTSLDYTFPGWFPTCSYGYGEQLSSLLCGWEGCTCSRAICWYFSSDFKAGMRWISGWGCSH</sequence>
<accession>A0A812MX61</accession>
<comment type="caution">
    <text evidence="2">The sequence shown here is derived from an EMBL/GenBank/DDBJ whole genome shotgun (WGS) entry which is preliminary data.</text>
</comment>
<evidence type="ECO:0000313" key="3">
    <source>
        <dbReference type="Proteomes" id="UP000604046"/>
    </source>
</evidence>
<evidence type="ECO:0000256" key="1">
    <source>
        <dbReference type="SAM" id="SignalP"/>
    </source>
</evidence>